<proteinExistence type="predicted"/>
<accession>A0AAV4TW19</accession>
<dbReference type="Proteomes" id="UP001054945">
    <property type="component" value="Unassembled WGS sequence"/>
</dbReference>
<gene>
    <name evidence="2" type="ORF">CEXT_159881</name>
</gene>
<name>A0AAV4TW19_CAEEX</name>
<dbReference type="AlphaFoldDB" id="A0AAV4TW19"/>
<reference evidence="2 3" key="1">
    <citation type="submission" date="2021-06" db="EMBL/GenBank/DDBJ databases">
        <title>Caerostris extrusa draft genome.</title>
        <authorList>
            <person name="Kono N."/>
            <person name="Arakawa K."/>
        </authorList>
    </citation>
    <scope>NUCLEOTIDE SEQUENCE [LARGE SCALE GENOMIC DNA]</scope>
</reference>
<evidence type="ECO:0000256" key="1">
    <source>
        <dbReference type="SAM" id="MobiDB-lite"/>
    </source>
</evidence>
<evidence type="ECO:0000313" key="2">
    <source>
        <dbReference type="EMBL" id="GIY48423.1"/>
    </source>
</evidence>
<dbReference type="EMBL" id="BPLR01011713">
    <property type="protein sequence ID" value="GIY48423.1"/>
    <property type="molecule type" value="Genomic_DNA"/>
</dbReference>
<feature type="region of interest" description="Disordered" evidence="1">
    <location>
        <begin position="1"/>
        <end position="23"/>
    </location>
</feature>
<comment type="caution">
    <text evidence="2">The sequence shown here is derived from an EMBL/GenBank/DDBJ whole genome shotgun (WGS) entry which is preliminary data.</text>
</comment>
<protein>
    <submittedName>
        <fullName evidence="2">Uncharacterized protein</fullName>
    </submittedName>
</protein>
<keyword evidence="3" id="KW-1185">Reference proteome</keyword>
<evidence type="ECO:0000313" key="3">
    <source>
        <dbReference type="Proteomes" id="UP001054945"/>
    </source>
</evidence>
<organism evidence="2 3">
    <name type="scientific">Caerostris extrusa</name>
    <name type="common">Bark spider</name>
    <name type="synonym">Caerostris bankana</name>
    <dbReference type="NCBI Taxonomy" id="172846"/>
    <lineage>
        <taxon>Eukaryota</taxon>
        <taxon>Metazoa</taxon>
        <taxon>Ecdysozoa</taxon>
        <taxon>Arthropoda</taxon>
        <taxon>Chelicerata</taxon>
        <taxon>Arachnida</taxon>
        <taxon>Araneae</taxon>
        <taxon>Araneomorphae</taxon>
        <taxon>Entelegynae</taxon>
        <taxon>Araneoidea</taxon>
        <taxon>Araneidae</taxon>
        <taxon>Caerostris</taxon>
    </lineage>
</organism>
<sequence>MDKHLPGRIRSSNGEKSIHYPIPFSRNPLSPGLPGIKECPQQMETGAGCWGAADENSKRQEYRFGICIKVTKPSPNPRHPLFLFFFPWGLPPLSPFLGMSREMAR</sequence>